<dbReference type="PANTHER" id="PTHR33495:SF2">
    <property type="entry name" value="ANTI-SIGMA FACTOR ANTAGONIST TM_1081-RELATED"/>
    <property type="match status" value="1"/>
</dbReference>
<reference evidence="5" key="1">
    <citation type="journal article" date="2019" name="Int. J. Syst. Evol. Microbiol.">
        <title>The Global Catalogue of Microorganisms (GCM) 10K type strain sequencing project: providing services to taxonomists for standard genome sequencing and annotation.</title>
        <authorList>
            <consortium name="The Broad Institute Genomics Platform"/>
            <consortium name="The Broad Institute Genome Sequencing Center for Infectious Disease"/>
            <person name="Wu L."/>
            <person name="Ma J."/>
        </authorList>
    </citation>
    <scope>NUCLEOTIDE SEQUENCE [LARGE SCALE GENOMIC DNA]</scope>
    <source>
        <strain evidence="5">JCM 16702</strain>
    </source>
</reference>
<evidence type="ECO:0000313" key="4">
    <source>
        <dbReference type="EMBL" id="GAA4102717.1"/>
    </source>
</evidence>
<gene>
    <name evidence="4" type="ORF">GCM10022214_80840</name>
</gene>
<sequence length="115" mass="12320">MTDHVLSIDTHAHSAGPTVLTVAGELDYHTGGQLREALEETEFTKAGVVIDLTDLTYCDSTGITVLVTAYHRAKKADAPLALAGLNPDLRRVFGIVGLDRVFAFHPTVEKAVSSM</sequence>
<name>A0ABP7X341_9ACTN</name>
<dbReference type="PROSITE" id="PS50801">
    <property type="entry name" value="STAS"/>
    <property type="match status" value="1"/>
</dbReference>
<dbReference type="InterPro" id="IPR002645">
    <property type="entry name" value="STAS_dom"/>
</dbReference>
<dbReference type="Pfam" id="PF01740">
    <property type="entry name" value="STAS"/>
    <property type="match status" value="1"/>
</dbReference>
<dbReference type="EMBL" id="BAAAZG010000069">
    <property type="protein sequence ID" value="GAA4102717.1"/>
    <property type="molecule type" value="Genomic_DNA"/>
</dbReference>
<comment type="caution">
    <text evidence="4">The sequence shown here is derived from an EMBL/GenBank/DDBJ whole genome shotgun (WGS) entry which is preliminary data.</text>
</comment>
<keyword evidence="5" id="KW-1185">Reference proteome</keyword>
<proteinExistence type="inferred from homology"/>
<evidence type="ECO:0000256" key="1">
    <source>
        <dbReference type="ARBA" id="ARBA00009013"/>
    </source>
</evidence>
<dbReference type="InterPro" id="IPR036513">
    <property type="entry name" value="STAS_dom_sf"/>
</dbReference>
<dbReference type="Proteomes" id="UP001500683">
    <property type="component" value="Unassembled WGS sequence"/>
</dbReference>
<protein>
    <recommendedName>
        <fullName evidence="2">Anti-sigma factor antagonist</fullName>
    </recommendedName>
</protein>
<dbReference type="CDD" id="cd07043">
    <property type="entry name" value="STAS_anti-anti-sigma_factors"/>
    <property type="match status" value="1"/>
</dbReference>
<dbReference type="SUPFAM" id="SSF52091">
    <property type="entry name" value="SpoIIaa-like"/>
    <property type="match status" value="1"/>
</dbReference>
<accession>A0ABP7X341</accession>
<feature type="domain" description="STAS" evidence="3">
    <location>
        <begin position="16"/>
        <end position="115"/>
    </location>
</feature>
<dbReference type="RefSeq" id="WP_344958210.1">
    <property type="nucleotide sequence ID" value="NZ_BAAAZG010000069.1"/>
</dbReference>
<comment type="similarity">
    <text evidence="1 2">Belongs to the anti-sigma-factor antagonist family.</text>
</comment>
<dbReference type="NCBIfam" id="TIGR00377">
    <property type="entry name" value="ant_ant_sig"/>
    <property type="match status" value="1"/>
</dbReference>
<evidence type="ECO:0000313" key="5">
    <source>
        <dbReference type="Proteomes" id="UP001500683"/>
    </source>
</evidence>
<evidence type="ECO:0000259" key="3">
    <source>
        <dbReference type="PROSITE" id="PS50801"/>
    </source>
</evidence>
<organism evidence="4 5">
    <name type="scientific">Actinomadura miaoliensis</name>
    <dbReference type="NCBI Taxonomy" id="430685"/>
    <lineage>
        <taxon>Bacteria</taxon>
        <taxon>Bacillati</taxon>
        <taxon>Actinomycetota</taxon>
        <taxon>Actinomycetes</taxon>
        <taxon>Streptosporangiales</taxon>
        <taxon>Thermomonosporaceae</taxon>
        <taxon>Actinomadura</taxon>
    </lineage>
</organism>
<dbReference type="PANTHER" id="PTHR33495">
    <property type="entry name" value="ANTI-SIGMA FACTOR ANTAGONIST TM_1081-RELATED-RELATED"/>
    <property type="match status" value="1"/>
</dbReference>
<dbReference type="InterPro" id="IPR003658">
    <property type="entry name" value="Anti-sigma_ant"/>
</dbReference>
<evidence type="ECO:0000256" key="2">
    <source>
        <dbReference type="RuleBase" id="RU003749"/>
    </source>
</evidence>
<dbReference type="Gene3D" id="3.30.750.24">
    <property type="entry name" value="STAS domain"/>
    <property type="match status" value="1"/>
</dbReference>